<accession>A0ABW1EJ67</accession>
<feature type="chain" id="PRO_5046007085" evidence="1">
    <location>
        <begin position="31"/>
        <end position="477"/>
    </location>
</feature>
<evidence type="ECO:0000313" key="3">
    <source>
        <dbReference type="EMBL" id="MFC5864153.1"/>
    </source>
</evidence>
<dbReference type="InterPro" id="IPR011050">
    <property type="entry name" value="Pectin_lyase_fold/virulence"/>
</dbReference>
<dbReference type="InterPro" id="IPR039448">
    <property type="entry name" value="Beta_helix"/>
</dbReference>
<feature type="domain" description="Right handed beta helix" evidence="2">
    <location>
        <begin position="215"/>
        <end position="375"/>
    </location>
</feature>
<sequence>MKQFIPHNLPSIGVVLLSSLVALGSPSAFAGSVTLNPGANVQAAVNAAPAGTVFYLNAGTYRMQSVKPKSGDAFSAKGTVVFNGSQVLSFKATGNQYVASAKFDGIAHGSCVSTSPLCNYDQDLFIDNVLQTKATTKENLEAGSWYFDHANNQVYIPTNPEGHTIELGMSTYAFYGSAPNVTISGITVEKYANEAQTGALGGDGPGWANGLGFGWVFENCEARFNHGAGAFVGPGDKIYKTYLHHNGQQGIKATGTNVQIIDDEISFNNQDGFDTGVEGGGGKIMGTNNLLVQSNYIHDNLGMGLWADTNNIYSTYEDNTFVNNENGGLMHEVSYSAVIKNNTFIGNCPHQLVWLESAQILIQNSSNVEVYGNNVTVPATGGNGITIVNQNRGSGEYGSYTATNDYVHNNTITYLGTTGYSGIGDDTTPYQSKNNTFNHNRYILKGGGTTHWYWYRDMTWSMMTQIGKQEGQGSCCQ</sequence>
<keyword evidence="4" id="KW-1185">Reference proteome</keyword>
<feature type="signal peptide" evidence="1">
    <location>
        <begin position="1"/>
        <end position="30"/>
    </location>
</feature>
<evidence type="ECO:0000259" key="2">
    <source>
        <dbReference type="Pfam" id="PF13229"/>
    </source>
</evidence>
<keyword evidence="1" id="KW-0732">Signal</keyword>
<reference evidence="4" key="1">
    <citation type="journal article" date="2019" name="Int. J. Syst. Evol. Microbiol.">
        <title>The Global Catalogue of Microorganisms (GCM) 10K type strain sequencing project: providing services to taxonomists for standard genome sequencing and annotation.</title>
        <authorList>
            <consortium name="The Broad Institute Genomics Platform"/>
            <consortium name="The Broad Institute Genome Sequencing Center for Infectious Disease"/>
            <person name="Wu L."/>
            <person name="Ma J."/>
        </authorList>
    </citation>
    <scope>NUCLEOTIDE SEQUENCE [LARGE SCALE GENOMIC DNA]</scope>
    <source>
        <strain evidence="4">JCM 4087</strain>
    </source>
</reference>
<dbReference type="RefSeq" id="WP_263340739.1">
    <property type="nucleotide sequence ID" value="NZ_JAGSYH010000006.1"/>
</dbReference>
<dbReference type="Gene3D" id="2.160.20.10">
    <property type="entry name" value="Single-stranded right-handed beta-helix, Pectin lyase-like"/>
    <property type="match status" value="2"/>
</dbReference>
<dbReference type="EMBL" id="JBHSPH010000008">
    <property type="protein sequence ID" value="MFC5864153.1"/>
    <property type="molecule type" value="Genomic_DNA"/>
</dbReference>
<comment type="caution">
    <text evidence="3">The sequence shown here is derived from an EMBL/GenBank/DDBJ whole genome shotgun (WGS) entry which is preliminary data.</text>
</comment>
<dbReference type="SUPFAM" id="SSF51126">
    <property type="entry name" value="Pectin lyase-like"/>
    <property type="match status" value="1"/>
</dbReference>
<dbReference type="Proteomes" id="UP001596091">
    <property type="component" value="Unassembled WGS sequence"/>
</dbReference>
<dbReference type="InterPro" id="IPR012334">
    <property type="entry name" value="Pectin_lyas_fold"/>
</dbReference>
<proteinExistence type="predicted"/>
<dbReference type="Pfam" id="PF13229">
    <property type="entry name" value="Beta_helix"/>
    <property type="match status" value="1"/>
</dbReference>
<protein>
    <submittedName>
        <fullName evidence="3">Right-handed parallel beta-helix repeat-containing protein</fullName>
    </submittedName>
</protein>
<gene>
    <name evidence="3" type="ORF">ACFPT7_17740</name>
</gene>
<organism evidence="3 4">
    <name type="scientific">Acidicapsa dinghuensis</name>
    <dbReference type="NCBI Taxonomy" id="2218256"/>
    <lineage>
        <taxon>Bacteria</taxon>
        <taxon>Pseudomonadati</taxon>
        <taxon>Acidobacteriota</taxon>
        <taxon>Terriglobia</taxon>
        <taxon>Terriglobales</taxon>
        <taxon>Acidobacteriaceae</taxon>
        <taxon>Acidicapsa</taxon>
    </lineage>
</organism>
<name>A0ABW1EJ67_9BACT</name>
<evidence type="ECO:0000313" key="4">
    <source>
        <dbReference type="Proteomes" id="UP001596091"/>
    </source>
</evidence>
<evidence type="ECO:0000256" key="1">
    <source>
        <dbReference type="SAM" id="SignalP"/>
    </source>
</evidence>